<dbReference type="AlphaFoldDB" id="A0A5P1WXP7"/>
<dbReference type="CDD" id="cd15787">
    <property type="entry name" value="YycH_N"/>
    <property type="match status" value="1"/>
</dbReference>
<reference evidence="2 3" key="1">
    <citation type="submission" date="2019-09" db="EMBL/GenBank/DDBJ databases">
        <title>Complete Genome Sequence of Lactobacillus nenjiangensis SH-Y15, isolated from sauerkraut.</title>
        <authorList>
            <person name="Yang H."/>
        </authorList>
    </citation>
    <scope>NUCLEOTIDE SEQUENCE [LARGE SCALE GENOMIC DNA]</scope>
    <source>
        <strain evidence="2 3">SH-Y15</strain>
    </source>
</reference>
<evidence type="ECO:0000259" key="1">
    <source>
        <dbReference type="Pfam" id="PF07435"/>
    </source>
</evidence>
<sequence length="446" mass="50917">MYLMKGMNGTMIRKIRSNWLPILLTIAIVVSLLLSWATWTNPSRDNSTDTDESSSTTAKVTNRAISDVFLPTQIIKNNTDGTQNLMYPKKRNLVVSAQQILQKWKFGRVEKLSTGSHSKYLSYLQRKDSLVMSYNDAVTTSVLNKVYDQSINTKKISKVQRIVVPRHNPKYIYLLNDDGFKVYRAKISKFSSMKLLRQITGESAKRYPIKTRLLNKTIIIDYTKPIKVPTYSYLLSKQTGNSFMSTLMNADQNESVSMHTEDNVTTYTDGTDKRMSVDNSTSMVTYENFASKDRSYSDSELLTDSFKKLTTIGVPLDNTRFESVDNSKNVVTYRDYVGGIPIYNSNNYGTMTVSYSSNNVQRYTFSLFSLQVPVPNKLDSKELPSTDEVISSLEAKGINEKDIKGIRLEYEWKASESSDMVIDLEANYYVNYNNQWVKYTDVTNSD</sequence>
<protein>
    <recommendedName>
        <fullName evidence="1">Regulatory protein YycH domain-containing protein</fullName>
    </recommendedName>
</protein>
<feature type="domain" description="Regulatory protein YycH" evidence="1">
    <location>
        <begin position="22"/>
        <end position="440"/>
    </location>
</feature>
<dbReference type="Gene3D" id="3.30.310.160">
    <property type="entry name" value="YycH protein, domain 2"/>
    <property type="match status" value="1"/>
</dbReference>
<dbReference type="KEGG" id="lnn:F0161_00140"/>
<evidence type="ECO:0000313" key="2">
    <source>
        <dbReference type="EMBL" id="QER66422.1"/>
    </source>
</evidence>
<proteinExistence type="predicted"/>
<keyword evidence="3" id="KW-1185">Reference proteome</keyword>
<dbReference type="InterPro" id="IPR009996">
    <property type="entry name" value="YycH"/>
</dbReference>
<dbReference type="Pfam" id="PF07435">
    <property type="entry name" value="YycH"/>
    <property type="match status" value="1"/>
</dbReference>
<accession>A0A5P1WXP7</accession>
<gene>
    <name evidence="2" type="ORF">F0161_00140</name>
</gene>
<dbReference type="Proteomes" id="UP000325295">
    <property type="component" value="Chromosome"/>
</dbReference>
<dbReference type="OrthoDB" id="2382185at2"/>
<dbReference type="EMBL" id="CP043939">
    <property type="protein sequence ID" value="QER66422.1"/>
    <property type="molecule type" value="Genomic_DNA"/>
</dbReference>
<name>A0A5P1WXP7_9LACO</name>
<dbReference type="InterPro" id="IPR042274">
    <property type="entry name" value="YycH/YycI_2"/>
</dbReference>
<evidence type="ECO:0000313" key="3">
    <source>
        <dbReference type="Proteomes" id="UP000325295"/>
    </source>
</evidence>
<organism evidence="2 3">
    <name type="scientific">Paucilactobacillus nenjiangensis</name>
    <dbReference type="NCBI Taxonomy" id="1296540"/>
    <lineage>
        <taxon>Bacteria</taxon>
        <taxon>Bacillati</taxon>
        <taxon>Bacillota</taxon>
        <taxon>Bacilli</taxon>
        <taxon>Lactobacillales</taxon>
        <taxon>Lactobacillaceae</taxon>
        <taxon>Paucilactobacillus</taxon>
    </lineage>
</organism>